<feature type="chain" id="PRO_5033393715" evidence="8">
    <location>
        <begin position="20"/>
        <end position="697"/>
    </location>
</feature>
<feature type="transmembrane region" description="Helical" evidence="7">
    <location>
        <begin position="286"/>
        <end position="308"/>
    </location>
</feature>
<dbReference type="AlphaFoldDB" id="A0A3R6E8G0"/>
<keyword evidence="2" id="KW-1003">Cell membrane</keyword>
<comment type="caution">
    <text evidence="11">The sequence shown here is derived from an EMBL/GenBank/DDBJ whole genome shotgun (WGS) entry which is preliminary data.</text>
</comment>
<proteinExistence type="predicted"/>
<evidence type="ECO:0000313" key="11">
    <source>
        <dbReference type="EMBL" id="RHH76173.1"/>
    </source>
</evidence>
<feature type="transmembrane region" description="Helical" evidence="7">
    <location>
        <begin position="241"/>
        <end position="265"/>
    </location>
</feature>
<dbReference type="Proteomes" id="UP000285173">
    <property type="component" value="Unassembled WGS sequence"/>
</dbReference>
<evidence type="ECO:0000313" key="12">
    <source>
        <dbReference type="Proteomes" id="UP000283732"/>
    </source>
</evidence>
<feature type="transmembrane region" description="Helical" evidence="7">
    <location>
        <begin position="472"/>
        <end position="489"/>
    </location>
</feature>
<evidence type="ECO:0000313" key="10">
    <source>
        <dbReference type="EMBL" id="RGZ50001.1"/>
    </source>
</evidence>
<feature type="transmembrane region" description="Helical" evidence="7">
    <location>
        <begin position="402"/>
        <end position="422"/>
    </location>
</feature>
<dbReference type="Gene3D" id="2.60.40.1250">
    <property type="entry name" value="Thiol:disulfide interchange protein DsbD, N-terminal domain"/>
    <property type="match status" value="1"/>
</dbReference>
<feature type="transmembrane region" description="Helical" evidence="7">
    <location>
        <begin position="434"/>
        <end position="452"/>
    </location>
</feature>
<dbReference type="GO" id="GO:0045454">
    <property type="term" value="P:cell redox homeostasis"/>
    <property type="evidence" value="ECO:0007669"/>
    <property type="project" value="TreeGrafter"/>
</dbReference>
<dbReference type="GO" id="GO:0015035">
    <property type="term" value="F:protein-disulfide reductase activity"/>
    <property type="evidence" value="ECO:0007669"/>
    <property type="project" value="TreeGrafter"/>
</dbReference>
<evidence type="ECO:0000256" key="3">
    <source>
        <dbReference type="ARBA" id="ARBA00022692"/>
    </source>
</evidence>
<comment type="subcellular location">
    <subcellularLocation>
        <location evidence="1">Cell membrane</location>
        <topology evidence="1">Multi-pass membrane protein</topology>
    </subcellularLocation>
</comment>
<reference evidence="12 13" key="1">
    <citation type="submission" date="2018-08" db="EMBL/GenBank/DDBJ databases">
        <title>A genome reference for cultivated species of the human gut microbiota.</title>
        <authorList>
            <person name="Zou Y."/>
            <person name="Xue W."/>
            <person name="Luo G."/>
        </authorList>
    </citation>
    <scope>NUCLEOTIDE SEQUENCE [LARGE SCALE GENOMIC DNA]</scope>
    <source>
        <strain evidence="11 12">AM16-50</strain>
        <strain evidence="10 13">AM50-15</strain>
    </source>
</reference>
<evidence type="ECO:0000256" key="6">
    <source>
        <dbReference type="ARBA" id="ARBA00023136"/>
    </source>
</evidence>
<dbReference type="GO" id="GO:0017004">
    <property type="term" value="P:cytochrome complex assembly"/>
    <property type="evidence" value="ECO:0007669"/>
    <property type="project" value="UniProtKB-KW"/>
</dbReference>
<dbReference type="RefSeq" id="WP_122202773.1">
    <property type="nucleotide sequence ID" value="NZ_JADNFV010000022.1"/>
</dbReference>
<dbReference type="PROSITE" id="PS51352">
    <property type="entry name" value="THIOREDOXIN_2"/>
    <property type="match status" value="1"/>
</dbReference>
<dbReference type="InterPro" id="IPR003834">
    <property type="entry name" value="Cyt_c_assmbl_TM_dom"/>
</dbReference>
<dbReference type="PANTHER" id="PTHR32234">
    <property type="entry name" value="THIOL:DISULFIDE INTERCHANGE PROTEIN DSBD"/>
    <property type="match status" value="1"/>
</dbReference>
<evidence type="ECO:0000259" key="9">
    <source>
        <dbReference type="PROSITE" id="PS51352"/>
    </source>
</evidence>
<sequence length="697" mass="77275">MKKLFSTLMLVLVALTVQAQILQPVKWKIQLNDSGSAEKEIVFTATADKGWHLYDQDLPEGGPVSTSFTFETLKGAELIGKPTSSVKPTTVYDELFAMNLRWYPGTVSFTQKFKVTDPAKFKAEGEVEFMACNDETCLPPDRVSFSFDKKNIKMTAAAETVVEKPEVEQDDVTAVQPDTEKVVEEVAELKAPAPVTNKDKAENRPVRASNELTDDAALWTPVIDQLKAFGDTTVSATDTSWLFIFFAGFLGGLIALLTPCVWPMIPMTVSFFLKRTKDRKKAIRDAMTYGLSIIVIYLVMGLLITGIFGASALNDLSTNAIFNIIFFLLLVVFAISFFGAFEMVLPSSWTNKLDTKADSTTGIISIFFMSFTLVLVSFSCTGPIIGTLLVQAASMGTAVGPAIGMFGFALALSIPFSLFAIFPNMLQSMPKSGGWLNSVKVVLGFLELALALKFLSVADLAYGWRLLDREVFIVLWIVIFILLGCYLLGKIKFSHDSDLPYVSVPRLFMAIISFSFAVYMVPGLWGAPLKAISAFAPPLYTQDFNLYNSEVHAAFDDYETGMAYAKKVNKPVMIDFSGFGCVNCRKMEASVWTDPKVKQILENDYVLITLMVDDKTKLPQPITIEEHGKTRKLKTIGDKWSYLQRSKFGANAQPFYILLNAEGEPLGPSYAFNESVPDYIKFLENGLKVFKEQEKNK</sequence>
<dbReference type="SUPFAM" id="SSF52833">
    <property type="entry name" value="Thioredoxin-like"/>
    <property type="match status" value="1"/>
</dbReference>
<keyword evidence="3 7" id="KW-0812">Transmembrane</keyword>
<keyword evidence="5 7" id="KW-1133">Transmembrane helix</keyword>
<dbReference type="EMBL" id="QSEF01000005">
    <property type="protein sequence ID" value="RGZ50001.1"/>
    <property type="molecule type" value="Genomic_DNA"/>
</dbReference>
<evidence type="ECO:0000256" key="8">
    <source>
        <dbReference type="SAM" id="SignalP"/>
    </source>
</evidence>
<dbReference type="Pfam" id="PF02683">
    <property type="entry name" value="DsbD_TM"/>
    <property type="match status" value="1"/>
</dbReference>
<feature type="transmembrane region" description="Helical" evidence="7">
    <location>
        <begin position="501"/>
        <end position="525"/>
    </location>
</feature>
<keyword evidence="6 7" id="KW-0472">Membrane</keyword>
<feature type="transmembrane region" description="Helical" evidence="7">
    <location>
        <begin position="366"/>
        <end position="390"/>
    </location>
</feature>
<dbReference type="Gene3D" id="3.40.30.10">
    <property type="entry name" value="Glutaredoxin"/>
    <property type="match status" value="1"/>
</dbReference>
<dbReference type="Pfam" id="PF11412">
    <property type="entry name" value="DsbD_N"/>
    <property type="match status" value="1"/>
</dbReference>
<evidence type="ECO:0000313" key="13">
    <source>
        <dbReference type="Proteomes" id="UP000285173"/>
    </source>
</evidence>
<feature type="domain" description="Thioredoxin" evidence="9">
    <location>
        <begin position="523"/>
        <end position="688"/>
    </location>
</feature>
<name>A0A3R6E8G0_9BACT</name>
<accession>A0A3R6E8G0</accession>
<gene>
    <name evidence="11" type="ORF">DW191_13500</name>
    <name evidence="10" type="ORF">DW986_04455</name>
</gene>
<evidence type="ECO:0000256" key="1">
    <source>
        <dbReference type="ARBA" id="ARBA00004651"/>
    </source>
</evidence>
<feature type="transmembrane region" description="Helical" evidence="7">
    <location>
        <begin position="320"/>
        <end position="345"/>
    </location>
</feature>
<organism evidence="11 12">
    <name type="scientific">Parabacteroides merdae</name>
    <dbReference type="NCBI Taxonomy" id="46503"/>
    <lineage>
        <taxon>Bacteria</taxon>
        <taxon>Pseudomonadati</taxon>
        <taxon>Bacteroidota</taxon>
        <taxon>Bacteroidia</taxon>
        <taxon>Bacteroidales</taxon>
        <taxon>Tannerellaceae</taxon>
        <taxon>Parabacteroides</taxon>
    </lineage>
</organism>
<protein>
    <submittedName>
        <fullName evidence="11">Thiol:disulfide interchange protein</fullName>
    </submittedName>
</protein>
<keyword evidence="8" id="KW-0732">Signal</keyword>
<evidence type="ECO:0000256" key="5">
    <source>
        <dbReference type="ARBA" id="ARBA00022989"/>
    </source>
</evidence>
<feature type="signal peptide" evidence="8">
    <location>
        <begin position="1"/>
        <end position="19"/>
    </location>
</feature>
<evidence type="ECO:0000256" key="4">
    <source>
        <dbReference type="ARBA" id="ARBA00022748"/>
    </source>
</evidence>
<dbReference type="InterPro" id="IPR036929">
    <property type="entry name" value="DsbDN_sf"/>
</dbReference>
<dbReference type="PANTHER" id="PTHR32234:SF0">
    <property type="entry name" value="THIOL:DISULFIDE INTERCHANGE PROTEIN DSBD"/>
    <property type="match status" value="1"/>
</dbReference>
<dbReference type="Pfam" id="PF13899">
    <property type="entry name" value="Thioredoxin_7"/>
    <property type="match status" value="1"/>
</dbReference>
<evidence type="ECO:0000256" key="7">
    <source>
        <dbReference type="SAM" id="Phobius"/>
    </source>
</evidence>
<dbReference type="EMBL" id="QRKC01000006">
    <property type="protein sequence ID" value="RHH76173.1"/>
    <property type="molecule type" value="Genomic_DNA"/>
</dbReference>
<dbReference type="Proteomes" id="UP000283732">
    <property type="component" value="Unassembled WGS sequence"/>
</dbReference>
<evidence type="ECO:0000256" key="2">
    <source>
        <dbReference type="ARBA" id="ARBA00022475"/>
    </source>
</evidence>
<dbReference type="InterPro" id="IPR028250">
    <property type="entry name" value="DsbDN"/>
</dbReference>
<dbReference type="InterPro" id="IPR013766">
    <property type="entry name" value="Thioredoxin_domain"/>
</dbReference>
<keyword evidence="4" id="KW-0201">Cytochrome c-type biogenesis</keyword>
<dbReference type="GO" id="GO:0005886">
    <property type="term" value="C:plasma membrane"/>
    <property type="evidence" value="ECO:0007669"/>
    <property type="project" value="UniProtKB-SubCell"/>
</dbReference>
<dbReference type="InterPro" id="IPR036249">
    <property type="entry name" value="Thioredoxin-like_sf"/>
</dbReference>